<evidence type="ECO:0000313" key="2">
    <source>
        <dbReference type="EMBL" id="JAD56008.1"/>
    </source>
</evidence>
<proteinExistence type="predicted"/>
<reference evidence="2" key="1">
    <citation type="submission" date="2014-09" db="EMBL/GenBank/DDBJ databases">
        <authorList>
            <person name="Magalhaes I.L.F."/>
            <person name="Oliveira U."/>
            <person name="Santos F.R."/>
            <person name="Vidigal T.H.D.A."/>
            <person name="Brescovit A.D."/>
            <person name="Santos A.J."/>
        </authorList>
    </citation>
    <scope>NUCLEOTIDE SEQUENCE</scope>
    <source>
        <tissue evidence="2">Shoot tissue taken approximately 20 cm above the soil surface</tissue>
    </source>
</reference>
<sequence length="76" mass="8148">MTPRTGRAQHGGGTRSIPLGGPPLAHQYQTHQAYGPFPPNAAASSTTLAARTAPRFQQEALNFQGARRRRSPAPAW</sequence>
<name>A0A0A9B1J1_ARUDO</name>
<feature type="region of interest" description="Disordered" evidence="1">
    <location>
        <begin position="1"/>
        <end position="49"/>
    </location>
</feature>
<dbReference type="AlphaFoldDB" id="A0A0A9B1J1"/>
<organism evidence="2">
    <name type="scientific">Arundo donax</name>
    <name type="common">Giant reed</name>
    <name type="synonym">Donax arundinaceus</name>
    <dbReference type="NCBI Taxonomy" id="35708"/>
    <lineage>
        <taxon>Eukaryota</taxon>
        <taxon>Viridiplantae</taxon>
        <taxon>Streptophyta</taxon>
        <taxon>Embryophyta</taxon>
        <taxon>Tracheophyta</taxon>
        <taxon>Spermatophyta</taxon>
        <taxon>Magnoliopsida</taxon>
        <taxon>Liliopsida</taxon>
        <taxon>Poales</taxon>
        <taxon>Poaceae</taxon>
        <taxon>PACMAD clade</taxon>
        <taxon>Arundinoideae</taxon>
        <taxon>Arundineae</taxon>
        <taxon>Arundo</taxon>
    </lineage>
</organism>
<reference evidence="2" key="2">
    <citation type="journal article" date="2015" name="Data Brief">
        <title>Shoot transcriptome of the giant reed, Arundo donax.</title>
        <authorList>
            <person name="Barrero R.A."/>
            <person name="Guerrero F.D."/>
            <person name="Moolhuijzen P."/>
            <person name="Goolsby J.A."/>
            <person name="Tidwell J."/>
            <person name="Bellgard S.E."/>
            <person name="Bellgard M.I."/>
        </authorList>
    </citation>
    <scope>NUCLEOTIDE SEQUENCE</scope>
    <source>
        <tissue evidence="2">Shoot tissue taken approximately 20 cm above the soil surface</tissue>
    </source>
</reference>
<evidence type="ECO:0000256" key="1">
    <source>
        <dbReference type="SAM" id="MobiDB-lite"/>
    </source>
</evidence>
<protein>
    <submittedName>
        <fullName evidence="2">Uncharacterized protein</fullName>
    </submittedName>
</protein>
<accession>A0A0A9B1J1</accession>
<dbReference type="EMBL" id="GBRH01241887">
    <property type="protein sequence ID" value="JAD56008.1"/>
    <property type="molecule type" value="Transcribed_RNA"/>
</dbReference>